<accession>A0A7H9AVY4</accession>
<proteinExistence type="inferred from homology"/>
<evidence type="ECO:0000256" key="1">
    <source>
        <dbReference type="ARBA" id="ARBA00004141"/>
    </source>
</evidence>
<dbReference type="GO" id="GO:0180047">
    <property type="term" value="P:dolichol phosphate mannose biosynthetic process"/>
    <property type="evidence" value="ECO:0007669"/>
    <property type="project" value="InterPro"/>
</dbReference>
<comment type="subunit">
    <text evidence="5">Component of the dolichol-phosphate mannose (DPM) synthase complex.</text>
</comment>
<dbReference type="AlphaFoldDB" id="A0A7H9AVY4"/>
<keyword evidence="4 5" id="KW-0472">Membrane</keyword>
<comment type="caution">
    <text evidence="5">Lacks conserved residue(s) required for the propagation of feature annotation.</text>
</comment>
<gene>
    <name evidence="6" type="ORF">HG535_0A04780</name>
</gene>
<dbReference type="UniPathway" id="UPA00378"/>
<dbReference type="GO" id="GO:0030234">
    <property type="term" value="F:enzyme regulator activity"/>
    <property type="evidence" value="ECO:0007669"/>
    <property type="project" value="UniProtKB-UniRule"/>
</dbReference>
<evidence type="ECO:0000313" key="6">
    <source>
        <dbReference type="EMBL" id="QLG70538.1"/>
    </source>
</evidence>
<reference evidence="6 7" key="1">
    <citation type="submission" date="2020-07" db="EMBL/GenBank/DDBJ databases">
        <title>The yeast mating-type switching endonuclease HO is a domesticated member of an unorthodox homing genetic element family.</title>
        <authorList>
            <person name="Coughlan A.Y."/>
            <person name="Lombardi L."/>
            <person name="Braun-Galleani S."/>
            <person name="Martos A.R."/>
            <person name="Galeote V."/>
            <person name="Bigey F."/>
            <person name="Dequin S."/>
            <person name="Byrne K.P."/>
            <person name="Wolfe K.H."/>
        </authorList>
    </citation>
    <scope>NUCLEOTIDE SEQUENCE [LARGE SCALE GENOMIC DNA]</scope>
    <source>
        <strain evidence="6 7">NRRL Y-6702</strain>
    </source>
</reference>
<dbReference type="Pfam" id="PF07297">
    <property type="entry name" value="DPM2"/>
    <property type="match status" value="1"/>
</dbReference>
<comment type="similarity">
    <text evidence="5">Belongs to the DPM2 family.</text>
</comment>
<dbReference type="RefSeq" id="XP_037142266.1">
    <property type="nucleotide sequence ID" value="XM_037286371.1"/>
</dbReference>
<evidence type="ECO:0000256" key="2">
    <source>
        <dbReference type="ARBA" id="ARBA00022692"/>
    </source>
</evidence>
<dbReference type="Proteomes" id="UP000509704">
    <property type="component" value="Chromosome 1"/>
</dbReference>
<sequence length="82" mass="9292">MNRFALLTVAMLYYTVWLLLPVFELDNKLSMFPLPSIYAVYLPISLLLLGFAMVGTFLGVLLLLDSKDDESRSHLLEIDIAI</sequence>
<evidence type="ECO:0000256" key="4">
    <source>
        <dbReference type="ARBA" id="ARBA00023136"/>
    </source>
</evidence>
<evidence type="ECO:0000256" key="3">
    <source>
        <dbReference type="ARBA" id="ARBA00022989"/>
    </source>
</evidence>
<dbReference type="GO" id="GO:0005789">
    <property type="term" value="C:endoplasmic reticulum membrane"/>
    <property type="evidence" value="ECO:0007669"/>
    <property type="project" value="UniProtKB-SubCell"/>
</dbReference>
<protein>
    <recommendedName>
        <fullName evidence="5">Dolichol phosphate-mannose biosynthesis regulatory protein</fullName>
    </recommendedName>
</protein>
<organism evidence="6 7">
    <name type="scientific">Zygotorulaspora mrakii</name>
    <name type="common">Zygosaccharomyces mrakii</name>
    <dbReference type="NCBI Taxonomy" id="42260"/>
    <lineage>
        <taxon>Eukaryota</taxon>
        <taxon>Fungi</taxon>
        <taxon>Dikarya</taxon>
        <taxon>Ascomycota</taxon>
        <taxon>Saccharomycotina</taxon>
        <taxon>Saccharomycetes</taxon>
        <taxon>Saccharomycetales</taxon>
        <taxon>Saccharomycetaceae</taxon>
        <taxon>Zygotorulaspora</taxon>
    </lineage>
</organism>
<keyword evidence="5" id="KW-0256">Endoplasmic reticulum</keyword>
<comment type="pathway">
    <text evidence="5">Protein modification; protein glycosylation.</text>
</comment>
<dbReference type="GeneID" id="59234174"/>
<comment type="subcellular location">
    <subcellularLocation>
        <location evidence="5">Endoplasmic reticulum membrane</location>
        <topology evidence="5">Multi-pass membrane protein</topology>
    </subcellularLocation>
    <subcellularLocation>
        <location evidence="1">Membrane</location>
        <topology evidence="1">Multi-pass membrane protein</topology>
    </subcellularLocation>
</comment>
<keyword evidence="7" id="KW-1185">Reference proteome</keyword>
<keyword evidence="3 5" id="KW-1133">Transmembrane helix</keyword>
<keyword evidence="2 5" id="KW-0812">Transmembrane</keyword>
<evidence type="ECO:0000256" key="5">
    <source>
        <dbReference type="RuleBase" id="RU365084"/>
    </source>
</evidence>
<comment type="function">
    <text evidence="5">Regulatory subunit of the dolichol-phosphate mannose (DPM) synthase complex; essential for the ER localization.</text>
</comment>
<name>A0A7H9AVY4_ZYGMR</name>
<feature type="transmembrane region" description="Helical" evidence="5">
    <location>
        <begin position="40"/>
        <end position="64"/>
    </location>
</feature>
<dbReference type="InterPro" id="IPR009914">
    <property type="entry name" value="DPM2"/>
</dbReference>
<dbReference type="KEGG" id="zmk:HG535_0A04780"/>
<dbReference type="EMBL" id="CP058604">
    <property type="protein sequence ID" value="QLG70538.1"/>
    <property type="molecule type" value="Genomic_DNA"/>
</dbReference>
<dbReference type="OrthoDB" id="311279at2759"/>
<evidence type="ECO:0000313" key="7">
    <source>
        <dbReference type="Proteomes" id="UP000509704"/>
    </source>
</evidence>